<dbReference type="Pfam" id="PF00892">
    <property type="entry name" value="EamA"/>
    <property type="match status" value="2"/>
</dbReference>
<evidence type="ECO:0000259" key="7">
    <source>
        <dbReference type="Pfam" id="PF00892"/>
    </source>
</evidence>
<organism evidence="8 9">
    <name type="scientific">Paractinoplanes deccanensis</name>
    <dbReference type="NCBI Taxonomy" id="113561"/>
    <lineage>
        <taxon>Bacteria</taxon>
        <taxon>Bacillati</taxon>
        <taxon>Actinomycetota</taxon>
        <taxon>Actinomycetes</taxon>
        <taxon>Micromonosporales</taxon>
        <taxon>Micromonosporaceae</taxon>
        <taxon>Paractinoplanes</taxon>
    </lineage>
</organism>
<feature type="transmembrane region" description="Helical" evidence="6">
    <location>
        <begin position="145"/>
        <end position="165"/>
    </location>
</feature>
<accession>A0ABQ3Y9I2</accession>
<feature type="transmembrane region" description="Helical" evidence="6">
    <location>
        <begin position="262"/>
        <end position="279"/>
    </location>
</feature>
<evidence type="ECO:0000256" key="5">
    <source>
        <dbReference type="ARBA" id="ARBA00023136"/>
    </source>
</evidence>
<protein>
    <submittedName>
        <fullName evidence="8">Membrane protein</fullName>
    </submittedName>
</protein>
<keyword evidence="4 6" id="KW-1133">Transmembrane helix</keyword>
<evidence type="ECO:0000313" key="8">
    <source>
        <dbReference type="EMBL" id="GID76670.1"/>
    </source>
</evidence>
<evidence type="ECO:0000256" key="2">
    <source>
        <dbReference type="ARBA" id="ARBA00007362"/>
    </source>
</evidence>
<evidence type="ECO:0000256" key="6">
    <source>
        <dbReference type="SAM" id="Phobius"/>
    </source>
</evidence>
<comment type="subcellular location">
    <subcellularLocation>
        <location evidence="1">Membrane</location>
        <topology evidence="1">Multi-pass membrane protein</topology>
    </subcellularLocation>
</comment>
<dbReference type="PANTHER" id="PTHR32322">
    <property type="entry name" value="INNER MEMBRANE TRANSPORTER"/>
    <property type="match status" value="1"/>
</dbReference>
<proteinExistence type="inferred from homology"/>
<feature type="domain" description="EamA" evidence="7">
    <location>
        <begin position="6"/>
        <end position="134"/>
    </location>
</feature>
<feature type="transmembrane region" description="Helical" evidence="6">
    <location>
        <begin position="33"/>
        <end position="52"/>
    </location>
</feature>
<comment type="similarity">
    <text evidence="2">Belongs to the EamA transporter family.</text>
</comment>
<dbReference type="RefSeq" id="WP_203769533.1">
    <property type="nucleotide sequence ID" value="NZ_BAAABO010000045.1"/>
</dbReference>
<sequence length="300" mass="30846">MNRRAWLLFLLVSVLWGIPYFLIKVAIEDLSPLLVVAGRIAIAALVLLPLAAARGTLAGLRGHLGWVVVLSFVHVTGPFLLITYGETHISSSLTGLLIAIEPVAIALLMIRQEPLTPLRTAGLALGFGGVALLVGLDVSGDRWGLLGAGMVLVAALSYAVATILVQRKLATVPSEALTGATTGISAVVLAPFAAFALPTAPVAASAWLSLVVLGLLCTAVALLAFYQLIGLAGSTRAGLVTYVNPVVAVLLGVILLNEHVGVSTVAGFALIAAGCWLSTRPARVVEPAPEPSLLEAPAGR</sequence>
<feature type="transmembrane region" description="Helical" evidence="6">
    <location>
        <begin position="204"/>
        <end position="225"/>
    </location>
</feature>
<keyword evidence="9" id="KW-1185">Reference proteome</keyword>
<comment type="caution">
    <text evidence="8">The sequence shown here is derived from an EMBL/GenBank/DDBJ whole genome shotgun (WGS) entry which is preliminary data.</text>
</comment>
<dbReference type="Proteomes" id="UP000609879">
    <property type="component" value="Unassembled WGS sequence"/>
</dbReference>
<feature type="domain" description="EamA" evidence="7">
    <location>
        <begin position="146"/>
        <end position="279"/>
    </location>
</feature>
<keyword evidence="5 6" id="KW-0472">Membrane</keyword>
<feature type="transmembrane region" description="Helical" evidence="6">
    <location>
        <begin position="237"/>
        <end position="256"/>
    </location>
</feature>
<name>A0ABQ3Y9I2_9ACTN</name>
<evidence type="ECO:0000256" key="1">
    <source>
        <dbReference type="ARBA" id="ARBA00004141"/>
    </source>
</evidence>
<feature type="transmembrane region" description="Helical" evidence="6">
    <location>
        <begin position="89"/>
        <end position="110"/>
    </location>
</feature>
<evidence type="ECO:0000256" key="3">
    <source>
        <dbReference type="ARBA" id="ARBA00022692"/>
    </source>
</evidence>
<gene>
    <name evidence="8" type="ORF">Ade02nite_53110</name>
</gene>
<feature type="transmembrane region" description="Helical" evidence="6">
    <location>
        <begin position="64"/>
        <end position="83"/>
    </location>
</feature>
<dbReference type="PANTHER" id="PTHR32322:SF2">
    <property type="entry name" value="EAMA DOMAIN-CONTAINING PROTEIN"/>
    <property type="match status" value="1"/>
</dbReference>
<dbReference type="EMBL" id="BOMI01000106">
    <property type="protein sequence ID" value="GID76670.1"/>
    <property type="molecule type" value="Genomic_DNA"/>
</dbReference>
<feature type="transmembrane region" description="Helical" evidence="6">
    <location>
        <begin position="177"/>
        <end position="198"/>
    </location>
</feature>
<dbReference type="InterPro" id="IPR000620">
    <property type="entry name" value="EamA_dom"/>
</dbReference>
<feature type="transmembrane region" description="Helical" evidence="6">
    <location>
        <begin position="122"/>
        <end position="139"/>
    </location>
</feature>
<evidence type="ECO:0000313" key="9">
    <source>
        <dbReference type="Proteomes" id="UP000609879"/>
    </source>
</evidence>
<dbReference type="SUPFAM" id="SSF103481">
    <property type="entry name" value="Multidrug resistance efflux transporter EmrE"/>
    <property type="match status" value="2"/>
</dbReference>
<keyword evidence="3 6" id="KW-0812">Transmembrane</keyword>
<reference evidence="8 9" key="1">
    <citation type="submission" date="2021-01" db="EMBL/GenBank/DDBJ databases">
        <title>Whole genome shotgun sequence of Actinoplanes deccanensis NBRC 13994.</title>
        <authorList>
            <person name="Komaki H."/>
            <person name="Tamura T."/>
        </authorList>
    </citation>
    <scope>NUCLEOTIDE SEQUENCE [LARGE SCALE GENOMIC DNA]</scope>
    <source>
        <strain evidence="8 9">NBRC 13994</strain>
    </source>
</reference>
<dbReference type="InterPro" id="IPR050638">
    <property type="entry name" value="AA-Vitamin_Transporters"/>
</dbReference>
<dbReference type="InterPro" id="IPR037185">
    <property type="entry name" value="EmrE-like"/>
</dbReference>
<evidence type="ECO:0000256" key="4">
    <source>
        <dbReference type="ARBA" id="ARBA00022989"/>
    </source>
</evidence>